<sequence length="82" mass="8646">MSEPDAPRTVGVVLAVDPDRFDEVVEALRRAGLRVTAEQPLLGSLSGTLSEDRLPALAAVDGVLAVDRDRTVTLPEPGSPLQ</sequence>
<keyword evidence="2" id="KW-1185">Reference proteome</keyword>
<accession>A0ABV2YC21</accession>
<comment type="caution">
    <text evidence="1">The sequence shown here is derived from an EMBL/GenBank/DDBJ whole genome shotgun (WGS) entry which is preliminary data.</text>
</comment>
<dbReference type="Proteomes" id="UP001550850">
    <property type="component" value="Unassembled WGS sequence"/>
</dbReference>
<evidence type="ECO:0000313" key="2">
    <source>
        <dbReference type="Proteomes" id="UP001550850"/>
    </source>
</evidence>
<gene>
    <name evidence="1" type="ORF">AB0E65_03395</name>
</gene>
<dbReference type="EMBL" id="JBEZUR010000003">
    <property type="protein sequence ID" value="MEU3553276.1"/>
    <property type="molecule type" value="Genomic_DNA"/>
</dbReference>
<protein>
    <recommendedName>
        <fullName evidence="3">Ketohydroxyglutarate aldolase</fullName>
    </recommendedName>
</protein>
<name>A0ABV2YC21_9ACTN</name>
<evidence type="ECO:0008006" key="3">
    <source>
        <dbReference type="Google" id="ProtNLM"/>
    </source>
</evidence>
<proteinExistence type="predicted"/>
<organism evidence="1 2">
    <name type="scientific">Streptomyces fragilis</name>
    <dbReference type="NCBI Taxonomy" id="67301"/>
    <lineage>
        <taxon>Bacteria</taxon>
        <taxon>Bacillati</taxon>
        <taxon>Actinomycetota</taxon>
        <taxon>Actinomycetes</taxon>
        <taxon>Kitasatosporales</taxon>
        <taxon>Streptomycetaceae</taxon>
        <taxon>Streptomyces</taxon>
    </lineage>
</organism>
<evidence type="ECO:0000313" key="1">
    <source>
        <dbReference type="EMBL" id="MEU3553276.1"/>
    </source>
</evidence>
<dbReference type="RefSeq" id="WP_108952730.1">
    <property type="nucleotide sequence ID" value="NZ_BEVZ01000002.1"/>
</dbReference>
<reference evidence="1 2" key="1">
    <citation type="submission" date="2024-06" db="EMBL/GenBank/DDBJ databases">
        <title>The Natural Products Discovery Center: Release of the First 8490 Sequenced Strains for Exploring Actinobacteria Biosynthetic Diversity.</title>
        <authorList>
            <person name="Kalkreuter E."/>
            <person name="Kautsar S.A."/>
            <person name="Yang D."/>
            <person name="Bader C.D."/>
            <person name="Teijaro C.N."/>
            <person name="Fluegel L."/>
            <person name="Davis C.M."/>
            <person name="Simpson J.R."/>
            <person name="Lauterbach L."/>
            <person name="Steele A.D."/>
            <person name="Gui C."/>
            <person name="Meng S."/>
            <person name="Li G."/>
            <person name="Viehrig K."/>
            <person name="Ye F."/>
            <person name="Su P."/>
            <person name="Kiefer A.F."/>
            <person name="Nichols A."/>
            <person name="Cepeda A.J."/>
            <person name="Yan W."/>
            <person name="Fan B."/>
            <person name="Jiang Y."/>
            <person name="Adhikari A."/>
            <person name="Zheng C.-J."/>
            <person name="Schuster L."/>
            <person name="Cowan T.M."/>
            <person name="Smanski M.J."/>
            <person name="Chevrette M.G."/>
            <person name="De Carvalho L.P.S."/>
            <person name="Shen B."/>
        </authorList>
    </citation>
    <scope>NUCLEOTIDE SEQUENCE [LARGE SCALE GENOMIC DNA]</scope>
    <source>
        <strain evidence="1 2">NPDC038104</strain>
    </source>
</reference>